<evidence type="ECO:0000256" key="10">
    <source>
        <dbReference type="ARBA" id="ARBA00022825"/>
    </source>
</evidence>
<evidence type="ECO:0000256" key="13">
    <source>
        <dbReference type="ARBA" id="ARBA00023145"/>
    </source>
</evidence>
<dbReference type="GO" id="GO:0006508">
    <property type="term" value="P:proteolysis"/>
    <property type="evidence" value="ECO:0007669"/>
    <property type="project" value="UniProtKB-KW"/>
</dbReference>
<dbReference type="Proteomes" id="UP000660729">
    <property type="component" value="Unassembled WGS sequence"/>
</dbReference>
<keyword evidence="8 17" id="KW-0732">Signal</keyword>
<feature type="binding site" evidence="15">
    <location>
        <position position="650"/>
    </location>
    <ligand>
        <name>Ca(2+)</name>
        <dbReference type="ChEBI" id="CHEBI:29108"/>
    </ligand>
</feature>
<dbReference type="SMART" id="SM00944">
    <property type="entry name" value="Pro-kuma_activ"/>
    <property type="match status" value="1"/>
</dbReference>
<dbReference type="CDD" id="cd04056">
    <property type="entry name" value="Peptidases_S53"/>
    <property type="match status" value="1"/>
</dbReference>
<evidence type="ECO:0000313" key="19">
    <source>
        <dbReference type="EMBL" id="KAF7195443.1"/>
    </source>
</evidence>
<evidence type="ECO:0000256" key="15">
    <source>
        <dbReference type="PROSITE-ProRule" id="PRU01032"/>
    </source>
</evidence>
<feature type="compositionally biased region" description="Low complexity" evidence="16">
    <location>
        <begin position="240"/>
        <end position="263"/>
    </location>
</feature>
<comment type="function">
    <text evidence="2">Secreted tripeptidyl-peptidase which degrades proteins at acidic pHs and is involved in virulence.</text>
</comment>
<evidence type="ECO:0000259" key="18">
    <source>
        <dbReference type="PROSITE" id="PS51695"/>
    </source>
</evidence>
<sequence length="715" mass="77200">MLFTQVVLSLSAIGIASGRPSAKRTSYAIKERHIVPRSWTKLGPASKRDTLQLAIGLKQQNEGLIEQHLMEVSDREHERYGQYLSHDEVKAIIAPSNETLEAVQSWLGDHGITDWIHNHAKDMIHCSLSIEQAEALLDTKYHAFKHEDGTEINRAPEWSLPEYLHDHIDIVQPTTSFFHPQKEVKEDGHPWKPMSYWQSQNKPGMYGEFETEKCKNSPGDPKTGGGHQRPVVPGVPQTGAQQGSQASQQAVPQAQPAQAAQGVNPGHKSVGDAVDDNNNMGISLTPDHQSVGDAVDDNMDLSQICEPEFVTPQCIRTLYGTINYKPQVPDRNGMGTANYLNETAHRGDIELFMRAFRPDAAPMANAFKYEVIAGGANRQGVYAQETIIKETNKEANMDATQAISITYPSRFTAWSTGGSPPFQPSTSTPKNTNEPYLTWLNHILGQKDLPSVISTSYGDDEQTVPYSYAKRVCSGLAQLGVRGITVFFSSGDVGVGDEGTCFSNDGKNTPKFLPNFPCSCPWVTTVGSTAGFQPETATSRFASGAGFSNYFSMPTYQKATVSRYLQSLRGANQGLYNPNGRAYPDVSAQGNHDAIVWNGQASTMGGTSASAPTFAGVITLVNDALIAAGKPPLGFINPWLYSSGYRALNDIVQGSSYGCGTQGFPAVQGWDAVSGWGTPNFPRLVQAAMSAAGAATASANSKTPGLQNAAQGGQQ</sequence>
<dbReference type="EC" id="3.4.14.10" evidence="4"/>
<keyword evidence="13" id="KW-0865">Zymogen</keyword>
<dbReference type="GO" id="GO:0008240">
    <property type="term" value="F:tripeptidyl-peptidase activity"/>
    <property type="evidence" value="ECO:0007669"/>
    <property type="project" value="UniProtKB-EC"/>
</dbReference>
<accession>A0A8H6RR78</accession>
<keyword evidence="20" id="KW-1185">Reference proteome</keyword>
<organism evidence="19 20">
    <name type="scientific">Pseudocercospora fuligena</name>
    <dbReference type="NCBI Taxonomy" id="685502"/>
    <lineage>
        <taxon>Eukaryota</taxon>
        <taxon>Fungi</taxon>
        <taxon>Dikarya</taxon>
        <taxon>Ascomycota</taxon>
        <taxon>Pezizomycotina</taxon>
        <taxon>Dothideomycetes</taxon>
        <taxon>Dothideomycetidae</taxon>
        <taxon>Mycosphaerellales</taxon>
        <taxon>Mycosphaerellaceae</taxon>
        <taxon>Pseudocercospora</taxon>
    </lineage>
</organism>
<feature type="binding site" evidence="15">
    <location>
        <position position="671"/>
    </location>
    <ligand>
        <name>Ca(2+)</name>
        <dbReference type="ChEBI" id="CHEBI:29108"/>
    </ligand>
</feature>
<feature type="region of interest" description="Disordered" evidence="16">
    <location>
        <begin position="206"/>
        <end position="267"/>
    </location>
</feature>
<dbReference type="GO" id="GO:0004252">
    <property type="term" value="F:serine-type endopeptidase activity"/>
    <property type="evidence" value="ECO:0007669"/>
    <property type="project" value="UniProtKB-UniRule"/>
</dbReference>
<keyword evidence="12" id="KW-0843">Virulence</keyword>
<dbReference type="InterPro" id="IPR050819">
    <property type="entry name" value="Tripeptidyl-peptidase_I"/>
</dbReference>
<dbReference type="Pfam" id="PF09286">
    <property type="entry name" value="Pro-kuma_activ"/>
    <property type="match status" value="1"/>
</dbReference>
<dbReference type="PROSITE" id="PS51695">
    <property type="entry name" value="SEDOLISIN"/>
    <property type="match status" value="1"/>
</dbReference>
<dbReference type="PANTHER" id="PTHR14218:SF39">
    <property type="entry name" value="PEPTIDASE S53 DOMAIN-CONTAINING PROTEIN"/>
    <property type="match status" value="1"/>
</dbReference>
<feature type="active site" description="Charge relay system" evidence="15">
    <location>
        <position position="398"/>
    </location>
</feature>
<dbReference type="PANTHER" id="PTHR14218">
    <property type="entry name" value="PROTEASE S8 TRIPEPTIDYL PEPTIDASE I CLN2"/>
    <property type="match status" value="1"/>
</dbReference>
<evidence type="ECO:0000313" key="20">
    <source>
        <dbReference type="Proteomes" id="UP000660729"/>
    </source>
</evidence>
<dbReference type="GO" id="GO:0046872">
    <property type="term" value="F:metal ion binding"/>
    <property type="evidence" value="ECO:0007669"/>
    <property type="project" value="UniProtKB-UniRule"/>
</dbReference>
<dbReference type="InterPro" id="IPR023828">
    <property type="entry name" value="Peptidase_S8_Ser-AS"/>
</dbReference>
<evidence type="ECO:0000256" key="9">
    <source>
        <dbReference type="ARBA" id="ARBA00022801"/>
    </source>
</evidence>
<evidence type="ECO:0000256" key="3">
    <source>
        <dbReference type="ARBA" id="ARBA00004239"/>
    </source>
</evidence>
<feature type="chain" id="PRO_5034000943" description="tripeptidyl-peptidase II" evidence="17">
    <location>
        <begin position="19"/>
        <end position="715"/>
    </location>
</feature>
<evidence type="ECO:0000256" key="11">
    <source>
        <dbReference type="ARBA" id="ARBA00022837"/>
    </source>
</evidence>
<evidence type="ECO:0000256" key="8">
    <source>
        <dbReference type="ARBA" id="ARBA00022729"/>
    </source>
</evidence>
<reference evidence="19" key="1">
    <citation type="submission" date="2020-04" db="EMBL/GenBank/DDBJ databases">
        <title>Draft genome resource of the tomato pathogen Pseudocercospora fuligena.</title>
        <authorList>
            <person name="Zaccaron A."/>
        </authorList>
    </citation>
    <scope>NUCLEOTIDE SEQUENCE</scope>
    <source>
        <strain evidence="19">PF001</strain>
    </source>
</reference>
<dbReference type="InterPro" id="IPR030400">
    <property type="entry name" value="Sedolisin_dom"/>
</dbReference>
<evidence type="ECO:0000256" key="6">
    <source>
        <dbReference type="ARBA" id="ARBA00022670"/>
    </source>
</evidence>
<dbReference type="InterPro" id="IPR000209">
    <property type="entry name" value="Peptidase_S8/S53_dom"/>
</dbReference>
<feature type="active site" description="Charge relay system" evidence="15">
    <location>
        <position position="608"/>
    </location>
</feature>
<feature type="signal peptide" evidence="17">
    <location>
        <begin position="1"/>
        <end position="18"/>
    </location>
</feature>
<dbReference type="InterPro" id="IPR015366">
    <property type="entry name" value="S53_propep"/>
</dbReference>
<dbReference type="AlphaFoldDB" id="A0A8H6RR78"/>
<feature type="binding site" evidence="15">
    <location>
        <position position="669"/>
    </location>
    <ligand>
        <name>Ca(2+)</name>
        <dbReference type="ChEBI" id="CHEBI:29108"/>
    </ligand>
</feature>
<dbReference type="Gene3D" id="3.40.50.200">
    <property type="entry name" value="Peptidase S8/S53 domain"/>
    <property type="match status" value="1"/>
</dbReference>
<evidence type="ECO:0000256" key="16">
    <source>
        <dbReference type="SAM" id="MobiDB-lite"/>
    </source>
</evidence>
<keyword evidence="11 15" id="KW-0106">Calcium</keyword>
<feature type="active site" description="Charge relay system" evidence="15">
    <location>
        <position position="394"/>
    </location>
</feature>
<evidence type="ECO:0000256" key="12">
    <source>
        <dbReference type="ARBA" id="ARBA00023026"/>
    </source>
</evidence>
<comment type="caution">
    <text evidence="19">The sequence shown here is derived from an EMBL/GenBank/DDBJ whole genome shotgun (WGS) entry which is preliminary data.</text>
</comment>
<comment type="cofactor">
    <cofactor evidence="15">
        <name>Ca(2+)</name>
        <dbReference type="ChEBI" id="CHEBI:29108"/>
    </cofactor>
    <text evidence="15">Binds 1 Ca(2+) ion per subunit.</text>
</comment>
<keyword evidence="6 15" id="KW-0645">Protease</keyword>
<dbReference type="GO" id="GO:0005576">
    <property type="term" value="C:extracellular region"/>
    <property type="evidence" value="ECO:0007669"/>
    <property type="project" value="UniProtKB-SubCell"/>
</dbReference>
<evidence type="ECO:0000256" key="14">
    <source>
        <dbReference type="ARBA" id="ARBA00023180"/>
    </source>
</evidence>
<keyword evidence="9 15" id="KW-0378">Hydrolase</keyword>
<feature type="domain" description="Peptidase S53" evidence="18">
    <location>
        <begin position="309"/>
        <end position="691"/>
    </location>
</feature>
<dbReference type="PROSITE" id="PS00138">
    <property type="entry name" value="SUBTILASE_SER"/>
    <property type="match status" value="1"/>
</dbReference>
<name>A0A8H6RR78_9PEZI</name>
<keyword evidence="10 15" id="KW-0720">Serine protease</keyword>
<dbReference type="Pfam" id="PF00082">
    <property type="entry name" value="Peptidase_S8"/>
    <property type="match status" value="1"/>
</dbReference>
<dbReference type="FunFam" id="3.40.50.200:FF:000015">
    <property type="entry name" value="Tripeptidyl peptidase A"/>
    <property type="match status" value="1"/>
</dbReference>
<keyword evidence="5" id="KW-0964">Secreted</keyword>
<keyword evidence="14" id="KW-0325">Glycoprotein</keyword>
<protein>
    <recommendedName>
        <fullName evidence="4">tripeptidyl-peptidase II</fullName>
        <ecNumber evidence="4">3.4.14.10</ecNumber>
    </recommendedName>
</protein>
<dbReference type="SUPFAM" id="SSF54897">
    <property type="entry name" value="Protease propeptides/inhibitors"/>
    <property type="match status" value="1"/>
</dbReference>
<evidence type="ECO:0000256" key="2">
    <source>
        <dbReference type="ARBA" id="ARBA00002451"/>
    </source>
</evidence>
<evidence type="ECO:0000256" key="4">
    <source>
        <dbReference type="ARBA" id="ARBA00012462"/>
    </source>
</evidence>
<feature type="binding site" evidence="15">
    <location>
        <position position="651"/>
    </location>
    <ligand>
        <name>Ca(2+)</name>
        <dbReference type="ChEBI" id="CHEBI:29108"/>
    </ligand>
</feature>
<dbReference type="CDD" id="cd11377">
    <property type="entry name" value="Pro-peptidase_S53"/>
    <property type="match status" value="1"/>
</dbReference>
<proteinExistence type="predicted"/>
<comment type="catalytic activity">
    <reaction evidence="1">
        <text>Release of an N-terminal tripeptide from a polypeptide.</text>
        <dbReference type="EC" id="3.4.14.10"/>
    </reaction>
</comment>
<evidence type="ECO:0000256" key="7">
    <source>
        <dbReference type="ARBA" id="ARBA00022723"/>
    </source>
</evidence>
<dbReference type="OrthoDB" id="409122at2759"/>
<evidence type="ECO:0000256" key="1">
    <source>
        <dbReference type="ARBA" id="ARBA00001910"/>
    </source>
</evidence>
<dbReference type="SUPFAM" id="SSF52743">
    <property type="entry name" value="Subtilisin-like"/>
    <property type="match status" value="1"/>
</dbReference>
<gene>
    <name evidence="19" type="ORF">HII31_03335</name>
</gene>
<dbReference type="EMBL" id="JABCIY010000040">
    <property type="protein sequence ID" value="KAF7195443.1"/>
    <property type="molecule type" value="Genomic_DNA"/>
</dbReference>
<comment type="subcellular location">
    <subcellularLocation>
        <location evidence="3">Secreted</location>
        <location evidence="3">Extracellular space</location>
    </subcellularLocation>
</comment>
<evidence type="ECO:0000256" key="17">
    <source>
        <dbReference type="SAM" id="SignalP"/>
    </source>
</evidence>
<dbReference type="InterPro" id="IPR036852">
    <property type="entry name" value="Peptidase_S8/S53_dom_sf"/>
</dbReference>
<evidence type="ECO:0000256" key="5">
    <source>
        <dbReference type="ARBA" id="ARBA00022525"/>
    </source>
</evidence>
<keyword evidence="7 15" id="KW-0479">Metal-binding</keyword>